<dbReference type="Pfam" id="PF14351">
    <property type="entry name" value="DUF4401"/>
    <property type="match status" value="1"/>
</dbReference>
<keyword evidence="1" id="KW-1133">Transmembrane helix</keyword>
<feature type="transmembrane region" description="Helical" evidence="1">
    <location>
        <begin position="242"/>
        <end position="261"/>
    </location>
</feature>
<feature type="transmembrane region" description="Helical" evidence="1">
    <location>
        <begin position="340"/>
        <end position="359"/>
    </location>
</feature>
<reference evidence="3 4" key="1">
    <citation type="submission" date="2019-02" db="EMBL/GenBank/DDBJ databases">
        <title>Shewanella sp. D4-2 isolated from Dokdo Island.</title>
        <authorList>
            <person name="Baek K."/>
        </authorList>
    </citation>
    <scope>NUCLEOTIDE SEQUENCE [LARGE SCALE GENOMIC DNA]</scope>
    <source>
        <strain evidence="3 4">D4-2</strain>
    </source>
</reference>
<accession>A0A411PGM0</accession>
<dbReference type="EMBL" id="CP036200">
    <property type="protein sequence ID" value="QBF82703.1"/>
    <property type="molecule type" value="Genomic_DNA"/>
</dbReference>
<keyword evidence="1" id="KW-0472">Membrane</keyword>
<evidence type="ECO:0000256" key="1">
    <source>
        <dbReference type="SAM" id="Phobius"/>
    </source>
</evidence>
<feature type="transmembrane region" description="Helical" evidence="1">
    <location>
        <begin position="36"/>
        <end position="59"/>
    </location>
</feature>
<evidence type="ECO:0000313" key="4">
    <source>
        <dbReference type="Proteomes" id="UP000291106"/>
    </source>
</evidence>
<feature type="transmembrane region" description="Helical" evidence="1">
    <location>
        <begin position="90"/>
        <end position="110"/>
    </location>
</feature>
<name>A0A411PGM0_9GAMM</name>
<dbReference type="KEGG" id="smai:EXU30_08385"/>
<feature type="transmembrane region" description="Helical" evidence="1">
    <location>
        <begin position="165"/>
        <end position="182"/>
    </location>
</feature>
<feature type="domain" description="DUF4401" evidence="2">
    <location>
        <begin position="31"/>
        <end position="357"/>
    </location>
</feature>
<sequence>MRQASEMWQQLYTLDLVTGDKPTLCEDVDSPWFVKLLLAAAGWLAALFLLGFIFLSLSFLLEEDALPFIVGPGIILAAGVLFARKGNEFYEHLALALSLTGQAVLMIGFAEHFDTKACFVIASIVQFGLILLMPNVIHRFCSAALAGMCLMASMSLWGLPYLAEALLFALASYLILTEFDLYKRPLPRWYQLFAASSAGYHRMAVAYGLLFISVLQTCFLAFEYNWIKQVSFRYSEAAFTSPWMGDLLMGLVALFITRTILSRYSGIPVTVRAAVLIIIGLLAMLTMQAHGLIVGVLVMLLGMSASNNLLIGAGVLALVSFMSAYYYWLDVSLVAKSGILLVTGALLLIVRWGMLRYVAVSGLIGANMEESNID</sequence>
<keyword evidence="4" id="KW-1185">Reference proteome</keyword>
<organism evidence="3 4">
    <name type="scientific">Shewanella maritima</name>
    <dbReference type="NCBI Taxonomy" id="2520507"/>
    <lineage>
        <taxon>Bacteria</taxon>
        <taxon>Pseudomonadati</taxon>
        <taxon>Pseudomonadota</taxon>
        <taxon>Gammaproteobacteria</taxon>
        <taxon>Alteromonadales</taxon>
        <taxon>Shewanellaceae</taxon>
        <taxon>Shewanella</taxon>
    </lineage>
</organism>
<evidence type="ECO:0000313" key="3">
    <source>
        <dbReference type="EMBL" id="QBF82703.1"/>
    </source>
</evidence>
<evidence type="ECO:0000259" key="2">
    <source>
        <dbReference type="Pfam" id="PF14351"/>
    </source>
</evidence>
<feature type="transmembrane region" description="Helical" evidence="1">
    <location>
        <begin position="65"/>
        <end position="83"/>
    </location>
</feature>
<dbReference type="Proteomes" id="UP000291106">
    <property type="component" value="Chromosome"/>
</dbReference>
<feature type="transmembrane region" description="Helical" evidence="1">
    <location>
        <begin position="309"/>
        <end position="328"/>
    </location>
</feature>
<keyword evidence="1" id="KW-0812">Transmembrane</keyword>
<feature type="transmembrane region" description="Helical" evidence="1">
    <location>
        <begin position="203"/>
        <end position="222"/>
    </location>
</feature>
<dbReference type="OrthoDB" id="8527955at2"/>
<feature type="transmembrane region" description="Helical" evidence="1">
    <location>
        <begin position="273"/>
        <end position="303"/>
    </location>
</feature>
<proteinExistence type="predicted"/>
<dbReference type="AlphaFoldDB" id="A0A411PGM0"/>
<protein>
    <submittedName>
        <fullName evidence="3">DUF4401 domain-containing protein</fullName>
    </submittedName>
</protein>
<gene>
    <name evidence="3" type="ORF">EXU30_08385</name>
</gene>
<feature type="transmembrane region" description="Helical" evidence="1">
    <location>
        <begin position="116"/>
        <end position="133"/>
    </location>
</feature>
<dbReference type="InterPro" id="IPR025513">
    <property type="entry name" value="DUF4401"/>
</dbReference>
<dbReference type="RefSeq" id="WP_130599095.1">
    <property type="nucleotide sequence ID" value="NZ_CP036200.1"/>
</dbReference>